<gene>
    <name evidence="2" type="ORF">LMUR_00580</name>
</gene>
<evidence type="ECO:0000313" key="3">
    <source>
        <dbReference type="Proteomes" id="UP000019251"/>
    </source>
</evidence>
<name>A0A829R9C8_LISGR</name>
<feature type="transmembrane region" description="Helical" evidence="1">
    <location>
        <begin position="195"/>
        <end position="218"/>
    </location>
</feature>
<feature type="transmembrane region" description="Helical" evidence="1">
    <location>
        <begin position="19"/>
        <end position="36"/>
    </location>
</feature>
<feature type="transmembrane region" description="Helical" evidence="1">
    <location>
        <begin position="123"/>
        <end position="146"/>
    </location>
</feature>
<dbReference type="AlphaFoldDB" id="A0A829R9C8"/>
<feature type="transmembrane region" description="Helical" evidence="1">
    <location>
        <begin position="56"/>
        <end position="78"/>
    </location>
</feature>
<keyword evidence="1" id="KW-0812">Transmembrane</keyword>
<keyword evidence="1" id="KW-1133">Transmembrane helix</keyword>
<comment type="caution">
    <text evidence="2">The sequence shown here is derived from an EMBL/GenBank/DDBJ whole genome shotgun (WGS) entry which is preliminary data.</text>
</comment>
<proteinExistence type="predicted"/>
<sequence length="224" mass="26361">MWLNSVFIIFFQDIKAKRVLFSAIGVACFFLTYKTVFEESIVVVAYGSQAYTNCILPAFSLLFTILLKVSFGSMRIFFYKSRKSFFRHLMIRSFLLVCLFTVFYVATIIIFCIYAQQRIEWGHLIWGSVTMLSCLWMLSTFATLLFVKWEKIILTMISFLVVLLIDMTMDVYYMKSIIMNRIFLFAELKFSLSELLLQVAPMWGVSILLFIIGEWVMIRKNFYV</sequence>
<organism evidence="2 3">
    <name type="scientific">Listeria grayi FSL F6-1183</name>
    <dbReference type="NCBI Taxonomy" id="1265827"/>
    <lineage>
        <taxon>Bacteria</taxon>
        <taxon>Bacillati</taxon>
        <taxon>Bacillota</taxon>
        <taxon>Bacilli</taxon>
        <taxon>Bacillales</taxon>
        <taxon>Listeriaceae</taxon>
        <taxon>Listeria</taxon>
    </lineage>
</organism>
<evidence type="ECO:0000313" key="2">
    <source>
        <dbReference type="EMBL" id="EUJ30334.1"/>
    </source>
</evidence>
<dbReference type="Proteomes" id="UP000019251">
    <property type="component" value="Unassembled WGS sequence"/>
</dbReference>
<accession>A0A829R9C8</accession>
<protein>
    <submittedName>
        <fullName evidence="2">Uncharacterized protein</fullName>
    </submittedName>
</protein>
<keyword evidence="1" id="KW-0472">Membrane</keyword>
<feature type="transmembrane region" description="Helical" evidence="1">
    <location>
        <begin position="153"/>
        <end position="175"/>
    </location>
</feature>
<reference evidence="2 3" key="1">
    <citation type="submission" date="2012-12" db="EMBL/GenBank/DDBJ databases">
        <title>Novel taxa of Listeriaceae from agricultural environments in the United States.</title>
        <authorList>
            <person name="den Bakker H.C."/>
            <person name="Allred A."/>
            <person name="Warchocki S."/>
            <person name="Wright E.M."/>
            <person name="Burrell A."/>
            <person name="Nightingale K.K."/>
            <person name="Kephart D."/>
            <person name="Wiedmann M."/>
        </authorList>
    </citation>
    <scope>NUCLEOTIDE SEQUENCE [LARGE SCALE GENOMIC DNA]</scope>
    <source>
        <strain evidence="2 3">FSL F6-1183</strain>
    </source>
</reference>
<evidence type="ECO:0000256" key="1">
    <source>
        <dbReference type="SAM" id="Phobius"/>
    </source>
</evidence>
<feature type="transmembrane region" description="Helical" evidence="1">
    <location>
        <begin position="90"/>
        <end position="117"/>
    </location>
</feature>
<dbReference type="EMBL" id="AODG01000003">
    <property type="protein sequence ID" value="EUJ30334.1"/>
    <property type="molecule type" value="Genomic_DNA"/>
</dbReference>